<dbReference type="InterPro" id="IPR002110">
    <property type="entry name" value="Ankyrin_rpt"/>
</dbReference>
<proteinExistence type="predicted"/>
<keyword evidence="2" id="KW-0040">ANK repeat</keyword>
<dbReference type="SUPFAM" id="SSF48403">
    <property type="entry name" value="Ankyrin repeat"/>
    <property type="match status" value="1"/>
</dbReference>
<dbReference type="PROSITE" id="PS50297">
    <property type="entry name" value="ANK_REP_REGION"/>
    <property type="match status" value="3"/>
</dbReference>
<dbReference type="SUPFAM" id="SSF54001">
    <property type="entry name" value="Cysteine proteinases"/>
    <property type="match status" value="1"/>
</dbReference>
<feature type="compositionally biased region" description="Low complexity" evidence="3">
    <location>
        <begin position="14"/>
        <end position="27"/>
    </location>
</feature>
<dbReference type="PANTHER" id="PTHR24186:SF50">
    <property type="entry name" value="ANKYRIN REPEAT-CONTAINING PROTEIN ITN1-LIKE ISOFORM X1"/>
    <property type="match status" value="1"/>
</dbReference>
<gene>
    <name evidence="5" type="ORF">ZEAMMB73_Zm00001d037628</name>
</gene>
<dbReference type="ExpressionAtlas" id="A0A1D6LZH9">
    <property type="expression patterns" value="baseline"/>
</dbReference>
<dbReference type="Gene3D" id="3.40.395.10">
    <property type="entry name" value="Adenoviral Proteinase, Chain A"/>
    <property type="match status" value="1"/>
</dbReference>
<feature type="region of interest" description="Disordered" evidence="3">
    <location>
        <begin position="1"/>
        <end position="31"/>
    </location>
</feature>
<feature type="transmembrane region" description="Helical" evidence="4">
    <location>
        <begin position="764"/>
        <end position="783"/>
    </location>
</feature>
<dbReference type="Pfam" id="PF00023">
    <property type="entry name" value="Ank"/>
    <property type="match status" value="3"/>
</dbReference>
<evidence type="ECO:0000256" key="4">
    <source>
        <dbReference type="SAM" id="Phobius"/>
    </source>
</evidence>
<dbReference type="InParanoid" id="A0A1D6LZH9"/>
<dbReference type="InterPro" id="IPR036770">
    <property type="entry name" value="Ankyrin_rpt-contain_sf"/>
</dbReference>
<evidence type="ECO:0000313" key="5">
    <source>
        <dbReference type="EMBL" id="AQK84493.1"/>
    </source>
</evidence>
<keyword evidence="4" id="KW-1133">Transmembrane helix</keyword>
<dbReference type="InterPro" id="IPR038765">
    <property type="entry name" value="Papain-like_cys_pep_sf"/>
</dbReference>
<evidence type="ECO:0000256" key="1">
    <source>
        <dbReference type="ARBA" id="ARBA00022737"/>
    </source>
</evidence>
<accession>A0A1D6LZH9</accession>
<organism evidence="5">
    <name type="scientific">Zea mays</name>
    <name type="common">Maize</name>
    <dbReference type="NCBI Taxonomy" id="4577"/>
    <lineage>
        <taxon>Eukaryota</taxon>
        <taxon>Viridiplantae</taxon>
        <taxon>Streptophyta</taxon>
        <taxon>Embryophyta</taxon>
        <taxon>Tracheophyta</taxon>
        <taxon>Spermatophyta</taxon>
        <taxon>Magnoliopsida</taxon>
        <taxon>Liliopsida</taxon>
        <taxon>Poales</taxon>
        <taxon>Poaceae</taxon>
        <taxon>PACMAD clade</taxon>
        <taxon>Panicoideae</taxon>
        <taxon>Andropogonodae</taxon>
        <taxon>Andropogoneae</taxon>
        <taxon>Tripsacinae</taxon>
        <taxon>Zea</taxon>
    </lineage>
</organism>
<feature type="transmembrane region" description="Helical" evidence="4">
    <location>
        <begin position="848"/>
        <end position="874"/>
    </location>
</feature>
<dbReference type="PaxDb" id="4577-GRMZM2G341155_P01"/>
<dbReference type="FunFam" id="3.40.395.10:FF:000035">
    <property type="entry name" value="Putative ankyrin repeat domain family protein"/>
    <property type="match status" value="1"/>
</dbReference>
<dbReference type="eggNOG" id="KOG0504">
    <property type="taxonomic scope" value="Eukaryota"/>
</dbReference>
<keyword evidence="4" id="KW-0472">Membrane</keyword>
<feature type="transmembrane region" description="Helical" evidence="4">
    <location>
        <begin position="981"/>
        <end position="1013"/>
    </location>
</feature>
<dbReference type="SMART" id="SM00248">
    <property type="entry name" value="ANK"/>
    <property type="match status" value="7"/>
</dbReference>
<evidence type="ECO:0000256" key="3">
    <source>
        <dbReference type="SAM" id="MobiDB-lite"/>
    </source>
</evidence>
<dbReference type="AlphaFoldDB" id="A0A1D6LZH9"/>
<dbReference type="Gene3D" id="1.25.40.20">
    <property type="entry name" value="Ankyrin repeat-containing domain"/>
    <property type="match status" value="2"/>
</dbReference>
<dbReference type="PANTHER" id="PTHR24186">
    <property type="entry name" value="PROTEIN PHOSPHATASE 1 REGULATORY SUBUNIT"/>
    <property type="match status" value="1"/>
</dbReference>
<reference evidence="5" key="1">
    <citation type="submission" date="2015-12" db="EMBL/GenBank/DDBJ databases">
        <title>Update maize B73 reference genome by single molecule sequencing technologies.</title>
        <authorList>
            <consortium name="Maize Genome Sequencing Project"/>
            <person name="Ware D."/>
        </authorList>
    </citation>
    <scope>NUCLEOTIDE SEQUENCE</scope>
    <source>
        <tissue evidence="5">Seedling</tissue>
    </source>
</reference>
<sequence>MSSMDSSVDGTVPQGSSGSTASSSTQSEGVPSAVGDELYAYTMSIVDTKEIEKLVRENHECLGSKHYVNTDFATHAISEYEEDEYSSLESCIDDEFVDHHNNADLNQDLNRPPSHPNSEVLCTPVFHGGHWSLYAFSMKDRRVSILEPKQKCKCHEDIRPKICKALEFVKFKFNIFQNKSNNFSSWGHEVVKECSQTNNNRLCCRDDDSGFLVFEHMRLWGKLPPNPGSIPTADWTEMRKQFLAYVLSFKDNEAYQLPSRASQLIQNLPGGPAPWTRCEMDSRLHKALTEDNKDEFTKLFPRIDDPPIIEAQEKLLRGATCDGDGMLHIAVRHGKLEVLEAMKGLFVPSAGAVSIEMTSSGSGSGSGGSVISGGGWLTAMAPLFAESLRARNNRGETCLHEAVRRGNREAVESLIWMDENVDGGRTSRTPSLVQRVDYQGVSPLYLATTLRRGDIVGILTHPSQNHYSPSFSGPGGKTAMHAAVLAKGDAKVLTKKLLEWTTSKNYPGGARDLICMGDKSGSTPLHLLASEGGASVAELLLSSDAREMSWARRLRSKICPCTSPAGNAAAADDDDTREGGSCTAAALKKDSNGWFPIHVAAANGRLDIVRKLVEVCPGCTQSRNDSGQTFLHLAVEKKMESVVDHVCSQRSLAGILNLADWDGNTALHLAVKTGNTRIFCSLVSNISVGLSFANKEGHTPLDLSILCIKPGLHLLLNSRVLIKYHLRLSGSDHGTYRRDLLKGEDKARGELDQDKLSESISKSAGLTAVCAIFMLNISVATFYNVAKQNLSADAVVLPPPLISRARGRAFRALIVSDALTFASSSLAAFCSIFAGFSTMDRPTRLVHLGIAGFSLRIACLAVVAVFVLAAYLAFAPIDPHIAAAACVLPLLAVSPQLLTPFIILLLHEQALLRRLFQKHASPKLRNALQFARGFFQNHISPIVGCIKAKLPQSLSAIITDLVPVLNSCCVRSSILLCLAPILAAILTVATVIGVIAIICGIIAAIVFAIIHFVTD</sequence>
<dbReference type="STRING" id="4577.A0A1D6LZH9"/>
<keyword evidence="1" id="KW-0677">Repeat</keyword>
<name>A0A1D6LZH9_MAIZE</name>
<dbReference type="Pfam" id="PF12796">
    <property type="entry name" value="Ank_2"/>
    <property type="match status" value="1"/>
</dbReference>
<keyword evidence="4" id="KW-0812">Transmembrane</keyword>
<dbReference type="EMBL" id="CM000782">
    <property type="protein sequence ID" value="AQK84493.1"/>
    <property type="molecule type" value="Genomic_DNA"/>
</dbReference>
<feature type="transmembrane region" description="Helical" evidence="4">
    <location>
        <begin position="880"/>
        <end position="906"/>
    </location>
</feature>
<protein>
    <submittedName>
        <fullName evidence="5">Putative ankyrin repeat domain family protein</fullName>
    </submittedName>
</protein>
<dbReference type="SMR" id="A0A1D6LZH9"/>
<dbReference type="PROSITE" id="PS50088">
    <property type="entry name" value="ANK_REPEAT"/>
    <property type="match status" value="3"/>
</dbReference>
<evidence type="ECO:0000256" key="2">
    <source>
        <dbReference type="ARBA" id="ARBA00023043"/>
    </source>
</evidence>
<feature type="transmembrane region" description="Helical" evidence="4">
    <location>
        <begin position="809"/>
        <end position="836"/>
    </location>
</feature>